<evidence type="ECO:0000256" key="10">
    <source>
        <dbReference type="SAM" id="Phobius"/>
    </source>
</evidence>
<keyword evidence="8" id="KW-0902">Two-component regulatory system</keyword>
<comment type="caution">
    <text evidence="13">The sequence shown here is derived from an EMBL/GenBank/DDBJ whole genome shotgun (WGS) entry which is preliminary data.</text>
</comment>
<feature type="transmembrane region" description="Helical" evidence="10">
    <location>
        <begin position="20"/>
        <end position="43"/>
    </location>
</feature>
<evidence type="ECO:0000256" key="4">
    <source>
        <dbReference type="ARBA" id="ARBA00022679"/>
    </source>
</evidence>
<dbReference type="InterPro" id="IPR036890">
    <property type="entry name" value="HATPase_C_sf"/>
</dbReference>
<dbReference type="GO" id="GO:0016301">
    <property type="term" value="F:kinase activity"/>
    <property type="evidence" value="ECO:0007669"/>
    <property type="project" value="UniProtKB-KW"/>
</dbReference>
<keyword evidence="10" id="KW-0472">Membrane</keyword>
<gene>
    <name evidence="13" type="ORF">LPT13_03060</name>
</gene>
<dbReference type="InterPro" id="IPR050482">
    <property type="entry name" value="Sensor_HK_TwoCompSys"/>
</dbReference>
<dbReference type="EMBL" id="JAJMLW010000001">
    <property type="protein sequence ID" value="MCI2241334.1"/>
    <property type="molecule type" value="Genomic_DNA"/>
</dbReference>
<dbReference type="RefSeq" id="WP_242163400.1">
    <property type="nucleotide sequence ID" value="NZ_JAJMLW010000001.1"/>
</dbReference>
<keyword evidence="4" id="KW-0808">Transferase</keyword>
<feature type="transmembrane region" description="Helical" evidence="10">
    <location>
        <begin position="81"/>
        <end position="112"/>
    </location>
</feature>
<dbReference type="Gene3D" id="1.20.5.1930">
    <property type="match status" value="1"/>
</dbReference>
<dbReference type="SUPFAM" id="SSF55874">
    <property type="entry name" value="ATPase domain of HSP90 chaperone/DNA topoisomerase II/histidine kinase"/>
    <property type="match status" value="1"/>
</dbReference>
<dbReference type="Pfam" id="PF07730">
    <property type="entry name" value="HisKA_3"/>
    <property type="match status" value="1"/>
</dbReference>
<evidence type="ECO:0000259" key="11">
    <source>
        <dbReference type="Pfam" id="PF02518"/>
    </source>
</evidence>
<accession>A0ABS9WEP4</accession>
<dbReference type="EC" id="2.7.13.3" evidence="2"/>
<keyword evidence="9" id="KW-0175">Coiled coil</keyword>
<evidence type="ECO:0000256" key="5">
    <source>
        <dbReference type="ARBA" id="ARBA00022741"/>
    </source>
</evidence>
<keyword evidence="14" id="KW-1185">Reference proteome</keyword>
<comment type="catalytic activity">
    <reaction evidence="1">
        <text>ATP + protein L-histidine = ADP + protein N-phospho-L-histidine.</text>
        <dbReference type="EC" id="2.7.13.3"/>
    </reaction>
</comment>
<reference evidence="13" key="1">
    <citation type="submission" date="2021-11" db="EMBL/GenBank/DDBJ databases">
        <title>A Novel Adlercreutzia Species, isolated from a Allomyrina dichotoma larva feces.</title>
        <authorList>
            <person name="Suh M.K."/>
        </authorList>
    </citation>
    <scope>NUCLEOTIDE SEQUENCE</scope>
    <source>
        <strain evidence="13">JBNU-10</strain>
    </source>
</reference>
<evidence type="ECO:0000256" key="7">
    <source>
        <dbReference type="ARBA" id="ARBA00022840"/>
    </source>
</evidence>
<feature type="transmembrane region" description="Helical" evidence="10">
    <location>
        <begin position="124"/>
        <end position="141"/>
    </location>
</feature>
<dbReference type="PANTHER" id="PTHR24421:SF10">
    <property type="entry name" value="NITRATE_NITRITE SENSOR PROTEIN NARQ"/>
    <property type="match status" value="1"/>
</dbReference>
<evidence type="ECO:0000259" key="12">
    <source>
        <dbReference type="Pfam" id="PF07730"/>
    </source>
</evidence>
<evidence type="ECO:0000256" key="3">
    <source>
        <dbReference type="ARBA" id="ARBA00022553"/>
    </source>
</evidence>
<dbReference type="PANTHER" id="PTHR24421">
    <property type="entry name" value="NITRATE/NITRITE SENSOR PROTEIN NARX-RELATED"/>
    <property type="match status" value="1"/>
</dbReference>
<dbReference type="Gene3D" id="3.30.565.10">
    <property type="entry name" value="Histidine kinase-like ATPase, C-terminal domain"/>
    <property type="match status" value="1"/>
</dbReference>
<keyword evidence="10" id="KW-1133">Transmembrane helix</keyword>
<keyword evidence="5" id="KW-0547">Nucleotide-binding</keyword>
<evidence type="ECO:0000256" key="8">
    <source>
        <dbReference type="ARBA" id="ARBA00023012"/>
    </source>
</evidence>
<dbReference type="Proteomes" id="UP001430755">
    <property type="component" value="Unassembled WGS sequence"/>
</dbReference>
<dbReference type="CDD" id="cd16917">
    <property type="entry name" value="HATPase_UhpB-NarQ-NarX-like"/>
    <property type="match status" value="1"/>
</dbReference>
<name>A0ABS9WEP4_9ACTN</name>
<keyword evidence="7" id="KW-0067">ATP-binding</keyword>
<keyword evidence="10" id="KW-0812">Transmembrane</keyword>
<keyword evidence="6 13" id="KW-0418">Kinase</keyword>
<evidence type="ECO:0000256" key="1">
    <source>
        <dbReference type="ARBA" id="ARBA00000085"/>
    </source>
</evidence>
<feature type="domain" description="Histidine kinase/HSP90-like ATPase" evidence="11">
    <location>
        <begin position="314"/>
        <end position="404"/>
    </location>
</feature>
<organism evidence="13 14">
    <name type="scientific">Adlercreutzia faecimuris</name>
    <dbReference type="NCBI Taxonomy" id="2897341"/>
    <lineage>
        <taxon>Bacteria</taxon>
        <taxon>Bacillati</taxon>
        <taxon>Actinomycetota</taxon>
        <taxon>Coriobacteriia</taxon>
        <taxon>Eggerthellales</taxon>
        <taxon>Eggerthellaceae</taxon>
        <taxon>Adlercreutzia</taxon>
    </lineage>
</organism>
<evidence type="ECO:0000313" key="13">
    <source>
        <dbReference type="EMBL" id="MCI2241334.1"/>
    </source>
</evidence>
<evidence type="ECO:0000256" key="9">
    <source>
        <dbReference type="SAM" id="Coils"/>
    </source>
</evidence>
<dbReference type="InterPro" id="IPR003594">
    <property type="entry name" value="HATPase_dom"/>
</dbReference>
<proteinExistence type="predicted"/>
<feature type="domain" description="Signal transduction histidine kinase subgroup 3 dimerisation and phosphoacceptor" evidence="12">
    <location>
        <begin position="201"/>
        <end position="266"/>
    </location>
</feature>
<feature type="coiled-coil region" evidence="9">
    <location>
        <begin position="169"/>
        <end position="196"/>
    </location>
</feature>
<feature type="transmembrane region" description="Helical" evidence="10">
    <location>
        <begin position="147"/>
        <end position="169"/>
    </location>
</feature>
<dbReference type="InterPro" id="IPR011712">
    <property type="entry name" value="Sig_transdc_His_kin_sub3_dim/P"/>
</dbReference>
<evidence type="ECO:0000256" key="2">
    <source>
        <dbReference type="ARBA" id="ARBA00012438"/>
    </source>
</evidence>
<feature type="transmembrane region" description="Helical" evidence="10">
    <location>
        <begin position="55"/>
        <end position="75"/>
    </location>
</feature>
<sequence length="415" mass="43171">MTSLLVHDKPMTLTDWLFDLVIAVGAFGFGCLQLTLAVNLLIPDEALRRLMGIDAMVPTAAAILAVAVTTLPLVLRRRCPWPTLLIVLVAWAFFQSQMGAVSMSLIGPLVAVFTVAYSCPRAEAAVAGIAAAGVVVVAATTSPLHALASLTLVQNIAFVAAAALAGYALQARQDYLRAAEERAAAAERTRETEAERRVEEERVRIAREVHDITAHSLSAVSIQAAAAERLIDRDPAAAREAIATARGTAREALEEIRAMIGVLRAGDGAAEVRPTEGTDRLGDLVAYLGGAGVEASLAQEGYDRAAVPAFVDVALFGIAREAATNIVRHAGAAHATIRLATEPGAAVLAVEDDGRGAPASGAPTSGGGHGIEGMRERVRLLGGDFEAGSLPDGGFGVRARIPLDPTREGDPHAAR</sequence>
<protein>
    <recommendedName>
        <fullName evidence="2">histidine kinase</fullName>
        <ecNumber evidence="2">2.7.13.3</ecNumber>
    </recommendedName>
</protein>
<dbReference type="Pfam" id="PF02518">
    <property type="entry name" value="HATPase_c"/>
    <property type="match status" value="1"/>
</dbReference>
<keyword evidence="3" id="KW-0597">Phosphoprotein</keyword>
<evidence type="ECO:0000313" key="14">
    <source>
        <dbReference type="Proteomes" id="UP001430755"/>
    </source>
</evidence>
<evidence type="ECO:0000256" key="6">
    <source>
        <dbReference type="ARBA" id="ARBA00022777"/>
    </source>
</evidence>